<protein>
    <submittedName>
        <fullName evidence="2">Uncharacterized protein</fullName>
    </submittedName>
</protein>
<dbReference type="GO" id="GO:0000166">
    <property type="term" value="F:nucleotide binding"/>
    <property type="evidence" value="ECO:0007669"/>
    <property type="project" value="InterPro"/>
</dbReference>
<name>A0AAP0PVH7_9MAGN</name>
<dbReference type="InterPro" id="IPR045222">
    <property type="entry name" value="Rpb4-like"/>
</dbReference>
<dbReference type="InterPro" id="IPR038324">
    <property type="entry name" value="Rpb4/RPC9_sf"/>
</dbReference>
<gene>
    <name evidence="2" type="ORF">Sjap_003955</name>
</gene>
<dbReference type="EMBL" id="JBBNAE010000001">
    <property type="protein sequence ID" value="KAK9156475.1"/>
    <property type="molecule type" value="Genomic_DNA"/>
</dbReference>
<keyword evidence="3" id="KW-1185">Reference proteome</keyword>
<feature type="compositionally biased region" description="Basic and acidic residues" evidence="1">
    <location>
        <begin position="52"/>
        <end position="63"/>
    </location>
</feature>
<dbReference type="SUPFAM" id="SSF47819">
    <property type="entry name" value="HRDC-like"/>
    <property type="match status" value="1"/>
</dbReference>
<comment type="caution">
    <text evidence="2">The sequence shown here is derived from an EMBL/GenBank/DDBJ whole genome shotgun (WGS) entry which is preliminary data.</text>
</comment>
<evidence type="ECO:0000313" key="2">
    <source>
        <dbReference type="EMBL" id="KAK9156475.1"/>
    </source>
</evidence>
<dbReference type="Proteomes" id="UP001417504">
    <property type="component" value="Unassembled WGS sequence"/>
</dbReference>
<evidence type="ECO:0000313" key="3">
    <source>
        <dbReference type="Proteomes" id="UP001417504"/>
    </source>
</evidence>
<accession>A0AAP0PVH7</accession>
<organism evidence="2 3">
    <name type="scientific">Stephania japonica</name>
    <dbReference type="NCBI Taxonomy" id="461633"/>
    <lineage>
        <taxon>Eukaryota</taxon>
        <taxon>Viridiplantae</taxon>
        <taxon>Streptophyta</taxon>
        <taxon>Embryophyta</taxon>
        <taxon>Tracheophyta</taxon>
        <taxon>Spermatophyta</taxon>
        <taxon>Magnoliopsida</taxon>
        <taxon>Ranunculales</taxon>
        <taxon>Menispermaceae</taxon>
        <taxon>Menispermoideae</taxon>
        <taxon>Cissampelideae</taxon>
        <taxon>Stephania</taxon>
    </lineage>
</organism>
<feature type="compositionally biased region" description="Basic and acidic residues" evidence="1">
    <location>
        <begin position="1"/>
        <end position="22"/>
    </location>
</feature>
<reference evidence="2 3" key="1">
    <citation type="submission" date="2024-01" db="EMBL/GenBank/DDBJ databases">
        <title>Genome assemblies of Stephania.</title>
        <authorList>
            <person name="Yang L."/>
        </authorList>
    </citation>
    <scope>NUCLEOTIDE SEQUENCE [LARGE SCALE GENOMIC DNA]</scope>
    <source>
        <strain evidence="2">QJT</strain>
        <tissue evidence="2">Leaf</tissue>
    </source>
</reference>
<dbReference type="AlphaFoldDB" id="A0AAP0PVH7"/>
<sequence length="229" mass="26091">MRQREIERKTKRMRERERVKVERKTKRMREREWPRTSGEVRPSSAGGRRQRTREERRSVVRDSEDGGEMIVLSSCSMKGKNVSMPKGAVIECNDSSSDYEELPKDVVRLMDCEAAGILQGIQDQLVVLSEDSTIKPPRTLKSHKVSDEEVATANMFFILHAPCDYSNPHLSIFSLQICLIANTCPEIADELFALIPSLKENKIRIERAIKDVLSELAKLKSGDLENKCT</sequence>
<dbReference type="Gene3D" id="1.20.1250.40">
    <property type="match status" value="1"/>
</dbReference>
<proteinExistence type="predicted"/>
<dbReference type="InterPro" id="IPR010997">
    <property type="entry name" value="HRDC-like_sf"/>
</dbReference>
<dbReference type="PANTHER" id="PTHR21297">
    <property type="entry name" value="DNA-DIRECTED RNA POLYMERASE II"/>
    <property type="match status" value="1"/>
</dbReference>
<evidence type="ECO:0000256" key="1">
    <source>
        <dbReference type="SAM" id="MobiDB-lite"/>
    </source>
</evidence>
<feature type="region of interest" description="Disordered" evidence="1">
    <location>
        <begin position="1"/>
        <end position="63"/>
    </location>
</feature>